<comment type="caution">
    <text evidence="13">The sequence shown here is derived from an EMBL/GenBank/DDBJ whole genome shotgun (WGS) entry which is preliminary data.</text>
</comment>
<evidence type="ECO:0000256" key="11">
    <source>
        <dbReference type="ARBA" id="ARBA00023303"/>
    </source>
</evidence>
<comment type="similarity">
    <text evidence="2 12">Belongs to the amiloride-sensitive sodium channel (TC 1.A.6) family.</text>
</comment>
<keyword evidence="9" id="KW-0472">Membrane</keyword>
<comment type="subcellular location">
    <subcellularLocation>
        <location evidence="1">Membrane</location>
        <topology evidence="1">Multi-pass membrane protein</topology>
    </subcellularLocation>
</comment>
<dbReference type="GO" id="GO:0005886">
    <property type="term" value="C:plasma membrane"/>
    <property type="evidence" value="ECO:0007669"/>
    <property type="project" value="TreeGrafter"/>
</dbReference>
<accession>A0AAV2QD48</accession>
<dbReference type="PANTHER" id="PTHR11690">
    <property type="entry name" value="AMILORIDE-SENSITIVE SODIUM CHANNEL-RELATED"/>
    <property type="match status" value="1"/>
</dbReference>
<evidence type="ECO:0000256" key="6">
    <source>
        <dbReference type="ARBA" id="ARBA00022989"/>
    </source>
</evidence>
<evidence type="ECO:0000256" key="9">
    <source>
        <dbReference type="ARBA" id="ARBA00023136"/>
    </source>
</evidence>
<keyword evidence="10 12" id="KW-0739">Sodium transport</keyword>
<name>A0AAV2QD48_MEGNR</name>
<keyword evidence="3 12" id="KW-0813">Transport</keyword>
<dbReference type="Pfam" id="PF00858">
    <property type="entry name" value="ASC"/>
    <property type="match status" value="1"/>
</dbReference>
<evidence type="ECO:0000256" key="1">
    <source>
        <dbReference type="ARBA" id="ARBA00004141"/>
    </source>
</evidence>
<keyword evidence="8 12" id="KW-0406">Ion transport</keyword>
<dbReference type="Proteomes" id="UP001497623">
    <property type="component" value="Unassembled WGS sequence"/>
</dbReference>
<evidence type="ECO:0000313" key="13">
    <source>
        <dbReference type="EMBL" id="CAL4078673.1"/>
    </source>
</evidence>
<evidence type="ECO:0000256" key="3">
    <source>
        <dbReference type="ARBA" id="ARBA00022448"/>
    </source>
</evidence>
<gene>
    <name evidence="13" type="ORF">MNOR_LOCUS10718</name>
</gene>
<dbReference type="AlphaFoldDB" id="A0AAV2QD48"/>
<organism evidence="13 14">
    <name type="scientific">Meganyctiphanes norvegica</name>
    <name type="common">Northern krill</name>
    <name type="synonym">Thysanopoda norvegica</name>
    <dbReference type="NCBI Taxonomy" id="48144"/>
    <lineage>
        <taxon>Eukaryota</taxon>
        <taxon>Metazoa</taxon>
        <taxon>Ecdysozoa</taxon>
        <taxon>Arthropoda</taxon>
        <taxon>Crustacea</taxon>
        <taxon>Multicrustacea</taxon>
        <taxon>Malacostraca</taxon>
        <taxon>Eumalacostraca</taxon>
        <taxon>Eucarida</taxon>
        <taxon>Euphausiacea</taxon>
        <taxon>Euphausiidae</taxon>
        <taxon>Meganyctiphanes</taxon>
    </lineage>
</organism>
<keyword evidence="14" id="KW-1185">Reference proteome</keyword>
<reference evidence="13 14" key="1">
    <citation type="submission" date="2024-05" db="EMBL/GenBank/DDBJ databases">
        <authorList>
            <person name="Wallberg A."/>
        </authorList>
    </citation>
    <scope>NUCLEOTIDE SEQUENCE [LARGE SCALE GENOMIC DNA]</scope>
</reference>
<keyword evidence="6" id="KW-1133">Transmembrane helix</keyword>
<dbReference type="InterPro" id="IPR001873">
    <property type="entry name" value="ENaC"/>
</dbReference>
<evidence type="ECO:0000256" key="5">
    <source>
        <dbReference type="ARBA" id="ARBA00022692"/>
    </source>
</evidence>
<keyword evidence="11 12" id="KW-0407">Ion channel</keyword>
<evidence type="ECO:0000256" key="12">
    <source>
        <dbReference type="RuleBase" id="RU000679"/>
    </source>
</evidence>
<proteinExistence type="inferred from homology"/>
<keyword evidence="4 12" id="KW-0894">Sodium channel</keyword>
<keyword evidence="5 12" id="KW-0812">Transmembrane</keyword>
<dbReference type="GO" id="GO:0015280">
    <property type="term" value="F:ligand-gated sodium channel activity"/>
    <property type="evidence" value="ECO:0007669"/>
    <property type="project" value="TreeGrafter"/>
</dbReference>
<evidence type="ECO:0000256" key="4">
    <source>
        <dbReference type="ARBA" id="ARBA00022461"/>
    </source>
</evidence>
<protein>
    <submittedName>
        <fullName evidence="13">Uncharacterized protein</fullName>
    </submittedName>
</protein>
<evidence type="ECO:0000256" key="10">
    <source>
        <dbReference type="ARBA" id="ARBA00023201"/>
    </source>
</evidence>
<keyword evidence="7" id="KW-0915">Sodium</keyword>
<evidence type="ECO:0000256" key="8">
    <source>
        <dbReference type="ARBA" id="ARBA00023065"/>
    </source>
</evidence>
<dbReference type="EMBL" id="CAXKWB010005491">
    <property type="protein sequence ID" value="CAL4078673.1"/>
    <property type="molecule type" value="Genomic_DNA"/>
</dbReference>
<feature type="non-terminal residue" evidence="13">
    <location>
        <position position="358"/>
    </location>
</feature>
<evidence type="ECO:0000256" key="2">
    <source>
        <dbReference type="ARBA" id="ARBA00007193"/>
    </source>
</evidence>
<evidence type="ECO:0000256" key="7">
    <source>
        <dbReference type="ARBA" id="ARBA00023053"/>
    </source>
</evidence>
<sequence length="358" mass="40398">MQGLDLGELLKRRSRLQRQRSIDDEPPAYNAMFPNNMSLRPVDCWEVTSRRQSIVSAAGPPLPISRPTERCIPECQGDIGGISTPKLKKRKSQLKLTELTNISKTTKEKIIMQTEGMRQTVLASFAVFCRKTTAHGFSHVMEPGSPVLRFFWLLVTLACLVGVIKMCIEETIIAFIDRIPTTEVKYVDNSTFGLRMPEVTFCNLSPFSKAKMEEYNISESMASYLLLTFKGYHVISKKLSQSGTKILGYKTDFNKYMAYVDEEHNITSIKQLIYALSPTCVDLISSCYKPGESFTGDEYIPSARCCEDIFQPVITTFGVCYTTNPENAPNRTIRLQKIAGILGGHRIFFKNNISDSMR</sequence>
<evidence type="ECO:0000313" key="14">
    <source>
        <dbReference type="Proteomes" id="UP001497623"/>
    </source>
</evidence>